<dbReference type="AlphaFoldDB" id="A0A2T4BQE3"/>
<proteinExistence type="predicted"/>
<reference evidence="2 3" key="1">
    <citation type="submission" date="2016-07" db="EMBL/GenBank/DDBJ databases">
        <title>Multiple horizontal gene transfer events from other fungi enriched the ability of initially mycotrophic Trichoderma (Ascomycota) to feed on dead plant biomass.</title>
        <authorList>
            <consortium name="DOE Joint Genome Institute"/>
            <person name="Aerts A."/>
            <person name="Atanasova L."/>
            <person name="Chenthamara K."/>
            <person name="Zhang J."/>
            <person name="Grujic M."/>
            <person name="Henrissat B."/>
            <person name="Kuo A."/>
            <person name="Salamov A."/>
            <person name="Lipzen A."/>
            <person name="Labutti K."/>
            <person name="Barry K."/>
            <person name="Miao Y."/>
            <person name="Rahimi M.J."/>
            <person name="Shen Q."/>
            <person name="Grigoriev I.V."/>
            <person name="Kubicek C.P."/>
            <person name="Druzhinina I.S."/>
        </authorList>
    </citation>
    <scope>NUCLEOTIDE SEQUENCE [LARGE SCALE GENOMIC DNA]</scope>
    <source>
        <strain evidence="2 3">ATCC 18648</strain>
    </source>
</reference>
<dbReference type="EMBL" id="KZ679148">
    <property type="protein sequence ID" value="PTB71505.1"/>
    <property type="molecule type" value="Genomic_DNA"/>
</dbReference>
<name>A0A2T4BQE3_TRILO</name>
<evidence type="ECO:0000313" key="2">
    <source>
        <dbReference type="EMBL" id="PTB71505.1"/>
    </source>
</evidence>
<dbReference type="Proteomes" id="UP000240760">
    <property type="component" value="Unassembled WGS sequence"/>
</dbReference>
<organism evidence="2 3">
    <name type="scientific">Trichoderma longibrachiatum ATCC 18648</name>
    <dbReference type="NCBI Taxonomy" id="983965"/>
    <lineage>
        <taxon>Eukaryota</taxon>
        <taxon>Fungi</taxon>
        <taxon>Dikarya</taxon>
        <taxon>Ascomycota</taxon>
        <taxon>Pezizomycotina</taxon>
        <taxon>Sordariomycetes</taxon>
        <taxon>Hypocreomycetidae</taxon>
        <taxon>Hypocreales</taxon>
        <taxon>Hypocreaceae</taxon>
        <taxon>Trichoderma</taxon>
    </lineage>
</organism>
<protein>
    <submittedName>
        <fullName evidence="2">Uncharacterized protein</fullName>
    </submittedName>
</protein>
<feature type="region of interest" description="Disordered" evidence="1">
    <location>
        <begin position="184"/>
        <end position="204"/>
    </location>
</feature>
<sequence>MCCSRILGCWWTGSGICSHIEDAFIVVWTLFTDIKKSCSIIQLHAYRKIPATASASHKTRSSRTAQSSFAAANREIKRKAHHLDTSNRKKHMDLFSPNISYKAPKQGGLQTAIESAPCSPTCVLRLASQGSLLLSPSPPPLSLLCRIPLQACASKYIHTDRAPSTSGCKNHALLCCREEGLRQTSDRRRRQSNQRRLMPKPAAV</sequence>
<gene>
    <name evidence="2" type="ORF">M440DRAFT_215378</name>
</gene>
<accession>A0A2T4BQE3</accession>
<evidence type="ECO:0000313" key="3">
    <source>
        <dbReference type="Proteomes" id="UP000240760"/>
    </source>
</evidence>
<evidence type="ECO:0000256" key="1">
    <source>
        <dbReference type="SAM" id="MobiDB-lite"/>
    </source>
</evidence>
<keyword evidence="3" id="KW-1185">Reference proteome</keyword>